<dbReference type="Gene3D" id="1.20.1050.10">
    <property type="match status" value="1"/>
</dbReference>
<dbReference type="PANTHER" id="PTHR42673:SF4">
    <property type="entry name" value="MALEYLACETOACETATE ISOMERASE"/>
    <property type="match status" value="1"/>
</dbReference>
<organism evidence="2 3">
    <name type="scientific">Nannocystis pusilla</name>
    <dbReference type="NCBI Taxonomy" id="889268"/>
    <lineage>
        <taxon>Bacteria</taxon>
        <taxon>Pseudomonadati</taxon>
        <taxon>Myxococcota</taxon>
        <taxon>Polyangia</taxon>
        <taxon>Nannocystales</taxon>
        <taxon>Nannocystaceae</taxon>
        <taxon>Nannocystis</taxon>
    </lineage>
</organism>
<dbReference type="PANTHER" id="PTHR42673">
    <property type="entry name" value="MALEYLACETOACETATE ISOMERASE"/>
    <property type="match status" value="1"/>
</dbReference>
<dbReference type="GO" id="GO:0006559">
    <property type="term" value="P:L-phenylalanine catabolic process"/>
    <property type="evidence" value="ECO:0007669"/>
    <property type="project" value="TreeGrafter"/>
</dbReference>
<accession>A0A9X3F5H6</accession>
<dbReference type="SUPFAM" id="SSF52833">
    <property type="entry name" value="Thioredoxin-like"/>
    <property type="match status" value="1"/>
</dbReference>
<dbReference type="GO" id="GO:0006749">
    <property type="term" value="P:glutathione metabolic process"/>
    <property type="evidence" value="ECO:0007669"/>
    <property type="project" value="TreeGrafter"/>
</dbReference>
<name>A0A9X3F5H6_9BACT</name>
<evidence type="ECO:0000313" key="3">
    <source>
        <dbReference type="Proteomes" id="UP001150924"/>
    </source>
</evidence>
<dbReference type="CDD" id="cd03043">
    <property type="entry name" value="GST_N_1"/>
    <property type="match status" value="1"/>
</dbReference>
<reference evidence="2" key="1">
    <citation type="submission" date="2022-11" db="EMBL/GenBank/DDBJ databases">
        <title>Minimal conservation of predation-associated metabolite biosynthetic gene clusters underscores biosynthetic potential of Myxococcota including descriptions for ten novel species: Archangium lansinium sp. nov., Myxococcus landrumus sp. nov., Nannocystis bai.</title>
        <authorList>
            <person name="Ahearne A."/>
            <person name="Stevens C."/>
            <person name="Phillips K."/>
        </authorList>
    </citation>
    <scope>NUCLEOTIDE SEQUENCE</scope>
    <source>
        <strain evidence="2">Na p29</strain>
    </source>
</reference>
<dbReference type="Gene3D" id="3.40.30.10">
    <property type="entry name" value="Glutaredoxin"/>
    <property type="match status" value="1"/>
</dbReference>
<dbReference type="CDD" id="cd03194">
    <property type="entry name" value="GST_C_3"/>
    <property type="match status" value="1"/>
</dbReference>
<keyword evidence="3" id="KW-1185">Reference proteome</keyword>
<dbReference type="RefSeq" id="WP_267775172.1">
    <property type="nucleotide sequence ID" value="NZ_JAPNKE010000002.1"/>
</dbReference>
<dbReference type="InterPro" id="IPR004045">
    <property type="entry name" value="Glutathione_S-Trfase_N"/>
</dbReference>
<evidence type="ECO:0000313" key="2">
    <source>
        <dbReference type="EMBL" id="MCY1011856.1"/>
    </source>
</evidence>
<dbReference type="EMBL" id="JAPNKE010000002">
    <property type="protein sequence ID" value="MCY1011856.1"/>
    <property type="molecule type" value="Genomic_DNA"/>
</dbReference>
<feature type="domain" description="GST N-terminal" evidence="1">
    <location>
        <begin position="7"/>
        <end position="89"/>
    </location>
</feature>
<sequence>MSRPHSPELVLVIGDKRKSSWSLRPWLALRATGYPFRERKILLDRDSTRAELEAASPTARVPVLLDGELPIWESLAICETLAEWFPAAGLWPADPGVRAQARSAATEMHGGFANLRGELPMDLTLRTRVTPSPATQLEIERICQLWRDCRARFGAGGDMLFGTWTIVDCMYAPVATRFRSYGVALDPVCAAYVDAVLATPDMRAWTEEAEREVAGAAP</sequence>
<dbReference type="SUPFAM" id="SSF47616">
    <property type="entry name" value="GST C-terminal domain-like"/>
    <property type="match status" value="1"/>
</dbReference>
<dbReference type="InterPro" id="IPR036249">
    <property type="entry name" value="Thioredoxin-like_sf"/>
</dbReference>
<proteinExistence type="predicted"/>
<dbReference type="InterPro" id="IPR036282">
    <property type="entry name" value="Glutathione-S-Trfase_C_sf"/>
</dbReference>
<comment type="caution">
    <text evidence="2">The sequence shown here is derived from an EMBL/GenBank/DDBJ whole genome shotgun (WGS) entry which is preliminary data.</text>
</comment>
<dbReference type="GO" id="GO:0016034">
    <property type="term" value="F:maleylacetoacetate isomerase activity"/>
    <property type="evidence" value="ECO:0007669"/>
    <property type="project" value="TreeGrafter"/>
</dbReference>
<dbReference type="Pfam" id="PF13409">
    <property type="entry name" value="GST_N_2"/>
    <property type="match status" value="1"/>
</dbReference>
<dbReference type="GO" id="GO:0004364">
    <property type="term" value="F:glutathione transferase activity"/>
    <property type="evidence" value="ECO:0007669"/>
    <property type="project" value="TreeGrafter"/>
</dbReference>
<dbReference type="Proteomes" id="UP001150924">
    <property type="component" value="Unassembled WGS sequence"/>
</dbReference>
<dbReference type="AlphaFoldDB" id="A0A9X3F5H6"/>
<dbReference type="PROSITE" id="PS50404">
    <property type="entry name" value="GST_NTER"/>
    <property type="match status" value="1"/>
</dbReference>
<gene>
    <name evidence="2" type="ORF">OV079_41135</name>
</gene>
<protein>
    <submittedName>
        <fullName evidence="2">Glutathione S-transferase family protein</fullName>
    </submittedName>
</protein>
<evidence type="ECO:0000259" key="1">
    <source>
        <dbReference type="PROSITE" id="PS50404"/>
    </source>
</evidence>